<gene>
    <name evidence="2" type="ORF">KAF25_009611</name>
</gene>
<proteinExistence type="predicted"/>
<sequence>MQFSITALVLGLAAVASAGIVDTEGIRNAPRSALVFARQNGQNGNRPVPNGQCCVANTSLKQDACTSQSGQAGRCVPGGNNCGGTLSCIEQSNLECDANVIERGNSLCRAKAQNGLFDGARIIQNLGEASVN</sequence>
<feature type="chain" id="PRO_5040228881" evidence="1">
    <location>
        <begin position="19"/>
        <end position="132"/>
    </location>
</feature>
<feature type="signal peptide" evidence="1">
    <location>
        <begin position="1"/>
        <end position="18"/>
    </location>
</feature>
<keyword evidence="3" id="KW-1185">Reference proteome</keyword>
<dbReference type="AlphaFoldDB" id="A0A9P7KTK4"/>
<dbReference type="EMBL" id="JAGPUO010000001">
    <property type="protein sequence ID" value="KAG5665486.1"/>
    <property type="molecule type" value="Genomic_DNA"/>
</dbReference>
<dbReference type="Proteomes" id="UP000782241">
    <property type="component" value="Unassembled WGS sequence"/>
</dbReference>
<evidence type="ECO:0000313" key="3">
    <source>
        <dbReference type="Proteomes" id="UP000782241"/>
    </source>
</evidence>
<organism evidence="2 3">
    <name type="scientific">Fusarium avenaceum</name>
    <dbReference type="NCBI Taxonomy" id="40199"/>
    <lineage>
        <taxon>Eukaryota</taxon>
        <taxon>Fungi</taxon>
        <taxon>Dikarya</taxon>
        <taxon>Ascomycota</taxon>
        <taxon>Pezizomycotina</taxon>
        <taxon>Sordariomycetes</taxon>
        <taxon>Hypocreomycetidae</taxon>
        <taxon>Hypocreales</taxon>
        <taxon>Nectriaceae</taxon>
        <taxon>Fusarium</taxon>
        <taxon>Fusarium tricinctum species complex</taxon>
    </lineage>
</organism>
<reference evidence="2" key="1">
    <citation type="submission" date="2021-04" db="EMBL/GenBank/DDBJ databases">
        <title>Draft genome of Fusarium avenaceum strain F156N33, isolated from an atmospheric sample in Virginia.</title>
        <authorList>
            <person name="Yang S."/>
            <person name="Vinatzer B.A."/>
            <person name="Coleman J."/>
        </authorList>
    </citation>
    <scope>NUCLEOTIDE SEQUENCE</scope>
    <source>
        <strain evidence="2">F156N33</strain>
    </source>
</reference>
<accession>A0A9P7KTK4</accession>
<name>A0A9P7KTK4_9HYPO</name>
<comment type="caution">
    <text evidence="2">The sequence shown here is derived from an EMBL/GenBank/DDBJ whole genome shotgun (WGS) entry which is preliminary data.</text>
</comment>
<evidence type="ECO:0000313" key="2">
    <source>
        <dbReference type="EMBL" id="KAG5665486.1"/>
    </source>
</evidence>
<keyword evidence="1" id="KW-0732">Signal</keyword>
<evidence type="ECO:0000256" key="1">
    <source>
        <dbReference type="SAM" id="SignalP"/>
    </source>
</evidence>
<protein>
    <submittedName>
        <fullName evidence="2">Uncharacterized protein</fullName>
    </submittedName>
</protein>